<evidence type="ECO:0000256" key="5">
    <source>
        <dbReference type="ARBA" id="ARBA00023132"/>
    </source>
</evidence>
<evidence type="ECO:0000256" key="4">
    <source>
        <dbReference type="ARBA" id="ARBA00023010"/>
    </source>
</evidence>
<dbReference type="PANTHER" id="PTHR13003:SF2">
    <property type="entry name" value="NUCLEAR PORE COMPLEX PROTEIN NUP107"/>
    <property type="match status" value="1"/>
</dbReference>
<keyword evidence="2" id="KW-0509">mRNA transport</keyword>
<dbReference type="GeneID" id="54546455"/>
<evidence type="ECO:0000256" key="6">
    <source>
        <dbReference type="ARBA" id="ARBA00023242"/>
    </source>
</evidence>
<dbReference type="GO" id="GO:0017056">
    <property type="term" value="F:structural constituent of nuclear pore"/>
    <property type="evidence" value="ECO:0007669"/>
    <property type="project" value="UniProtKB-UniRule"/>
</dbReference>
<keyword evidence="1 7" id="KW-0813">Transport</keyword>
<gene>
    <name evidence="9" type="ORF">EI97DRAFT_154147</name>
</gene>
<dbReference type="GO" id="GO:0000973">
    <property type="term" value="P:post-transcriptional tethering of RNA polymerase II gene DNA at nuclear periphery"/>
    <property type="evidence" value="ECO:0007669"/>
    <property type="project" value="TreeGrafter"/>
</dbReference>
<evidence type="ECO:0000313" key="10">
    <source>
        <dbReference type="Proteomes" id="UP000800097"/>
    </source>
</evidence>
<dbReference type="EMBL" id="ML986509">
    <property type="protein sequence ID" value="KAF2273571.1"/>
    <property type="molecule type" value="Genomic_DNA"/>
</dbReference>
<evidence type="ECO:0000313" key="9">
    <source>
        <dbReference type="EMBL" id="KAF2273571.1"/>
    </source>
</evidence>
<dbReference type="RefSeq" id="XP_033651110.1">
    <property type="nucleotide sequence ID" value="XM_033793280.1"/>
</dbReference>
<evidence type="ECO:0000256" key="7">
    <source>
        <dbReference type="RuleBase" id="RU365072"/>
    </source>
</evidence>
<evidence type="ECO:0000256" key="8">
    <source>
        <dbReference type="SAM" id="MobiDB-lite"/>
    </source>
</evidence>
<feature type="region of interest" description="Disordered" evidence="8">
    <location>
        <begin position="1"/>
        <end position="38"/>
    </location>
</feature>
<dbReference type="GO" id="GO:0006606">
    <property type="term" value="P:protein import into nucleus"/>
    <property type="evidence" value="ECO:0007669"/>
    <property type="project" value="TreeGrafter"/>
</dbReference>
<dbReference type="PANTHER" id="PTHR13003">
    <property type="entry name" value="NUP107-RELATED"/>
    <property type="match status" value="1"/>
</dbReference>
<name>A0A6A6JAF5_WESOR</name>
<dbReference type="AlphaFoldDB" id="A0A6A6JAF5"/>
<dbReference type="Gene3D" id="1.10.3450.20">
    <property type="match status" value="1"/>
</dbReference>
<keyword evidence="5 7" id="KW-0906">Nuclear pore complex</keyword>
<dbReference type="OrthoDB" id="3098at2759"/>
<keyword evidence="6 7" id="KW-0539">Nucleus</keyword>
<sequence>MATASRKSFALQPRNHNGSFFGPASVTHRPSTNDDPLQPLRTMADRVGKEVESFAERVDQWYSQEKGQDAKKRYHATLRMVDQFKGLADSTVKELREQGDAENRGELRKSVQRRIRTMIEEEAPMAGDFSQSIQSNLSSVEGNSNSYSARVQELRQWETEAATWDLVHLIISFYHPEPGFDREADRQSKISKRHEPLHQFTPKPELWDRFLLVDDQAKEKELVLRWLERTARNTESDIQSIIEQLGTESGKDTHTWTSGWTDTRAKIKQAKRLQGTEGPLGSKGWSLRTSDRSEELITQLDPDAPGRQRRALEKSDEDYERALWMVCYEMLRRGTPWREVSEWCRDRSEAWRGISMGAADESRPEGGPSLAGESVGYLFRRMCFLAARGARSHFEGAVYGLLSGDYKAVQRVCRSWDDHLYAHYNALLLSRFDDYLLNHHSRRLPQNITHKFVFQDAVADVGDWENSPAFIINLLKQQKATAALSLAPMKLIQGSLISTTVEELLLKVGVAIAMLQEKDDRVMSLVLEPEVQQGEYDLKESVPMESRTLTAEKHHQALARDTHALRILVHILLVMQKGLNLFDREDYAKWTAFDNIIVTYIELLRLTKRFQLIPLYAAQLHEERTYHCLSRVVSDIKNPEEQNSIVGLMGLYGIDAAKVVQDNWLTIGKYLETLDVPDIESLALLETPSEAVAPHLYLWPGKRVKSEIGGFDISENDEAMLSSLRWHLHLDKWVDESFMVLHSGLMFLLRKGRLGAATQLVNEVNLDTLVQIKTKILCGYSFDIRADGAEVQDSRRIDALRQEELSRSGRNWKPSTKIPTAEEHREIVQSLKESTQSYFELTELLRLITLLRDWREEEDNLIRIRDSGETGTKISTKKARELFEEISAIIDTLLETFLEAIDSSRGTDGWEVKRVYIPEIVLAYISVVQPAAYFNSKEYLTKALDIAVVVADERREWIQEAFLAAGRMQELVTMLAECSKAMLRLGETDAKLRKGAGKHGPRGETLTLWNAVLRK</sequence>
<comment type="subunit">
    <text evidence="7">Part of the nuclear pore complex (NPC).</text>
</comment>
<keyword evidence="10" id="KW-1185">Reference proteome</keyword>
<dbReference type="Pfam" id="PF04121">
    <property type="entry name" value="Nup84_Nup100"/>
    <property type="match status" value="1"/>
</dbReference>
<evidence type="ECO:0000256" key="2">
    <source>
        <dbReference type="ARBA" id="ARBA00022816"/>
    </source>
</evidence>
<comment type="similarity">
    <text evidence="7">Belongs to the nucleoporin Nup84/Nup107 family.</text>
</comment>
<keyword evidence="7" id="KW-0472">Membrane</keyword>
<protein>
    <recommendedName>
        <fullName evidence="7">Nuclear pore complex protein</fullName>
    </recommendedName>
</protein>
<comment type="function">
    <text evidence="7">Functions as a component of the nuclear pore complex (NPC).</text>
</comment>
<dbReference type="InterPro" id="IPR007252">
    <property type="entry name" value="Nup84/Nup107"/>
</dbReference>
<evidence type="ECO:0000256" key="3">
    <source>
        <dbReference type="ARBA" id="ARBA00022927"/>
    </source>
</evidence>
<dbReference type="GO" id="GO:0031080">
    <property type="term" value="C:nuclear pore outer ring"/>
    <property type="evidence" value="ECO:0007669"/>
    <property type="project" value="TreeGrafter"/>
</dbReference>
<dbReference type="GO" id="GO:0006406">
    <property type="term" value="P:mRNA export from nucleus"/>
    <property type="evidence" value="ECO:0007669"/>
    <property type="project" value="TreeGrafter"/>
</dbReference>
<accession>A0A6A6JAF5</accession>
<proteinExistence type="inferred from homology"/>
<keyword evidence="3" id="KW-0653">Protein transport</keyword>
<dbReference type="GO" id="GO:0031965">
    <property type="term" value="C:nuclear membrane"/>
    <property type="evidence" value="ECO:0007669"/>
    <property type="project" value="UniProtKB-SubCell"/>
</dbReference>
<dbReference type="Proteomes" id="UP000800097">
    <property type="component" value="Unassembled WGS sequence"/>
</dbReference>
<reference evidence="9" key="1">
    <citation type="journal article" date="2020" name="Stud. Mycol.">
        <title>101 Dothideomycetes genomes: a test case for predicting lifestyles and emergence of pathogens.</title>
        <authorList>
            <person name="Haridas S."/>
            <person name="Albert R."/>
            <person name="Binder M."/>
            <person name="Bloem J."/>
            <person name="Labutti K."/>
            <person name="Salamov A."/>
            <person name="Andreopoulos B."/>
            <person name="Baker S."/>
            <person name="Barry K."/>
            <person name="Bills G."/>
            <person name="Bluhm B."/>
            <person name="Cannon C."/>
            <person name="Castanera R."/>
            <person name="Culley D."/>
            <person name="Daum C."/>
            <person name="Ezra D."/>
            <person name="Gonzalez J."/>
            <person name="Henrissat B."/>
            <person name="Kuo A."/>
            <person name="Liang C."/>
            <person name="Lipzen A."/>
            <person name="Lutzoni F."/>
            <person name="Magnuson J."/>
            <person name="Mondo S."/>
            <person name="Nolan M."/>
            <person name="Ohm R."/>
            <person name="Pangilinan J."/>
            <person name="Park H.-J."/>
            <person name="Ramirez L."/>
            <person name="Alfaro M."/>
            <person name="Sun H."/>
            <person name="Tritt A."/>
            <person name="Yoshinaga Y."/>
            <person name="Zwiers L.-H."/>
            <person name="Turgeon B."/>
            <person name="Goodwin S."/>
            <person name="Spatafora J."/>
            <person name="Crous P."/>
            <person name="Grigoriev I."/>
        </authorList>
    </citation>
    <scope>NUCLEOTIDE SEQUENCE</scope>
    <source>
        <strain evidence="9">CBS 379.55</strain>
    </source>
</reference>
<keyword evidence="4 7" id="KW-0811">Translocation</keyword>
<evidence type="ECO:0000256" key="1">
    <source>
        <dbReference type="ARBA" id="ARBA00022448"/>
    </source>
</evidence>
<dbReference type="Gene3D" id="1.20.190.50">
    <property type="match status" value="1"/>
</dbReference>
<organism evidence="9 10">
    <name type="scientific">Westerdykella ornata</name>
    <dbReference type="NCBI Taxonomy" id="318751"/>
    <lineage>
        <taxon>Eukaryota</taxon>
        <taxon>Fungi</taxon>
        <taxon>Dikarya</taxon>
        <taxon>Ascomycota</taxon>
        <taxon>Pezizomycotina</taxon>
        <taxon>Dothideomycetes</taxon>
        <taxon>Pleosporomycetidae</taxon>
        <taxon>Pleosporales</taxon>
        <taxon>Sporormiaceae</taxon>
        <taxon>Westerdykella</taxon>
    </lineage>
</organism>
<comment type="subcellular location">
    <subcellularLocation>
        <location evidence="7">Nucleus</location>
        <location evidence="7">Nuclear pore complex</location>
    </subcellularLocation>
    <subcellularLocation>
        <location evidence="7">Nucleus membrane</location>
    </subcellularLocation>
</comment>